<reference evidence="2" key="1">
    <citation type="journal article" date="2019" name="Int. J. Syst. Evol. Microbiol.">
        <title>The Global Catalogue of Microorganisms (GCM) 10K type strain sequencing project: providing services to taxonomists for standard genome sequencing and annotation.</title>
        <authorList>
            <consortium name="The Broad Institute Genomics Platform"/>
            <consortium name="The Broad Institute Genome Sequencing Center for Infectious Disease"/>
            <person name="Wu L."/>
            <person name="Ma J."/>
        </authorList>
    </citation>
    <scope>NUCLEOTIDE SEQUENCE [LARGE SCALE GENOMIC DNA]</scope>
    <source>
        <strain evidence="2">JCM 17727</strain>
    </source>
</reference>
<name>A0ABP8I2A4_9GAMM</name>
<keyword evidence="2" id="KW-1185">Reference proteome</keyword>
<dbReference type="EMBL" id="BAABFU010000002">
    <property type="protein sequence ID" value="GAA4349606.1"/>
    <property type="molecule type" value="Genomic_DNA"/>
</dbReference>
<organism evidence="1 2">
    <name type="scientific">Kangiella taiwanensis</name>
    <dbReference type="NCBI Taxonomy" id="1079179"/>
    <lineage>
        <taxon>Bacteria</taxon>
        <taxon>Pseudomonadati</taxon>
        <taxon>Pseudomonadota</taxon>
        <taxon>Gammaproteobacteria</taxon>
        <taxon>Kangiellales</taxon>
        <taxon>Kangiellaceae</taxon>
        <taxon>Kangiella</taxon>
    </lineage>
</organism>
<proteinExistence type="predicted"/>
<sequence length="172" mass="19467">MLGLTIVAVTLLNSADAANSNKLTPREEVLWNQAFADGNKATTQQKTQPDISGNWVGYYEYDKPSSQPPGMFNAVIKDLGDQFLITFLEPSNHQDKYVQWGANSSAKRQGKYIEFTKHYGHNDTKIQYNLTISHNGAIMDGTWKINGNAYGRAFFYRVPLQDLKKLRQEAMK</sequence>
<protein>
    <submittedName>
        <fullName evidence="1">Uncharacterized protein</fullName>
    </submittedName>
</protein>
<gene>
    <name evidence="1" type="ORF">GCM10023150_14220</name>
</gene>
<dbReference type="Proteomes" id="UP001501294">
    <property type="component" value="Unassembled WGS sequence"/>
</dbReference>
<comment type="caution">
    <text evidence="1">The sequence shown here is derived from an EMBL/GenBank/DDBJ whole genome shotgun (WGS) entry which is preliminary data.</text>
</comment>
<accession>A0ABP8I2A4</accession>
<evidence type="ECO:0000313" key="2">
    <source>
        <dbReference type="Proteomes" id="UP001501294"/>
    </source>
</evidence>
<evidence type="ECO:0000313" key="1">
    <source>
        <dbReference type="EMBL" id="GAA4349606.1"/>
    </source>
</evidence>